<feature type="transmembrane region" description="Helical" evidence="2">
    <location>
        <begin position="561"/>
        <end position="582"/>
    </location>
</feature>
<protein>
    <submittedName>
        <fullName evidence="4">2-polyprenylphenol 6-hydroxylase</fullName>
    </submittedName>
</protein>
<keyword evidence="2" id="KW-1133">Transmembrane helix</keyword>
<evidence type="ECO:0000256" key="2">
    <source>
        <dbReference type="SAM" id="Phobius"/>
    </source>
</evidence>
<dbReference type="AlphaFoldDB" id="A0A0R2I1U3"/>
<keyword evidence="2" id="KW-0812">Transmembrane</keyword>
<keyword evidence="5" id="KW-1185">Reference proteome</keyword>
<evidence type="ECO:0000313" key="4">
    <source>
        <dbReference type="EMBL" id="KRN59000.1"/>
    </source>
</evidence>
<evidence type="ECO:0000259" key="3">
    <source>
        <dbReference type="Pfam" id="PF03109"/>
    </source>
</evidence>
<dbReference type="EMBL" id="JQBW01000006">
    <property type="protein sequence ID" value="KRN59000.1"/>
    <property type="molecule type" value="Genomic_DNA"/>
</dbReference>
<dbReference type="PATRIC" id="fig|396268.3.peg.33"/>
<gene>
    <name evidence="4" type="ORF">IV45_GL000032</name>
</gene>
<dbReference type="CDD" id="cd05121">
    <property type="entry name" value="ABC1_ADCK3-like"/>
    <property type="match status" value="1"/>
</dbReference>
<feature type="domain" description="ABC1 atypical kinase-like" evidence="3">
    <location>
        <begin position="92"/>
        <end position="375"/>
    </location>
</feature>
<organism evidence="4 5">
    <name type="scientific">Limosilactobacillus secaliphilus</name>
    <dbReference type="NCBI Taxonomy" id="396268"/>
    <lineage>
        <taxon>Bacteria</taxon>
        <taxon>Bacillati</taxon>
        <taxon>Bacillota</taxon>
        <taxon>Bacilli</taxon>
        <taxon>Lactobacillales</taxon>
        <taxon>Lactobacillaceae</taxon>
        <taxon>Limosilactobacillus</taxon>
    </lineage>
</organism>
<name>A0A0R2I1U3_9LACO</name>
<comment type="similarity">
    <text evidence="1">Belongs to the protein kinase superfamily. ADCK protein kinase family.</text>
</comment>
<keyword evidence="2" id="KW-0472">Membrane</keyword>
<dbReference type="PANTHER" id="PTHR10566">
    <property type="entry name" value="CHAPERONE-ACTIVITY OF BC1 COMPLEX CABC1 -RELATED"/>
    <property type="match status" value="1"/>
</dbReference>
<accession>A0A0R2I1U3</accession>
<dbReference type="SUPFAM" id="SSF56112">
    <property type="entry name" value="Protein kinase-like (PK-like)"/>
    <property type="match status" value="1"/>
</dbReference>
<reference evidence="4 5" key="1">
    <citation type="journal article" date="2015" name="Genome Announc.">
        <title>Expanding the biotechnology potential of lactobacilli through comparative genomics of 213 strains and associated genera.</title>
        <authorList>
            <person name="Sun Z."/>
            <person name="Harris H.M."/>
            <person name="McCann A."/>
            <person name="Guo C."/>
            <person name="Argimon S."/>
            <person name="Zhang W."/>
            <person name="Yang X."/>
            <person name="Jeffery I.B."/>
            <person name="Cooney J.C."/>
            <person name="Kagawa T.F."/>
            <person name="Liu W."/>
            <person name="Song Y."/>
            <person name="Salvetti E."/>
            <person name="Wrobel A."/>
            <person name="Rasinkangas P."/>
            <person name="Parkhill J."/>
            <person name="Rea M.C."/>
            <person name="O'Sullivan O."/>
            <person name="Ritari J."/>
            <person name="Douillard F.P."/>
            <person name="Paul Ross R."/>
            <person name="Yang R."/>
            <person name="Briner A.E."/>
            <person name="Felis G.E."/>
            <person name="de Vos W.M."/>
            <person name="Barrangou R."/>
            <person name="Klaenhammer T.R."/>
            <person name="Caufield P.W."/>
            <person name="Cui Y."/>
            <person name="Zhang H."/>
            <person name="O'Toole P.W."/>
        </authorList>
    </citation>
    <scope>NUCLEOTIDE SEQUENCE [LARGE SCALE GENOMIC DNA]</scope>
    <source>
        <strain evidence="4 5">DSM 17896</strain>
    </source>
</reference>
<evidence type="ECO:0000313" key="5">
    <source>
        <dbReference type="Proteomes" id="UP000050934"/>
    </source>
</evidence>
<sequence>MKARLLTWQAALTPFLFAEVIMAASISKSERLAEIIKIMRRHQFLSNFYHQTNPKEVLAAFQELGPTFIKMGQLISTRPDLVSPAYIKALSKLQDQVPADSYETVCQVIKNNTGHTPDELFKSFDHQPFASASVGQCHYATLKDGTKVVVKVQHPAVDQLIKADLALFHRAVKLMKYVPGKLTVVDFNQVLAELSASLLSEVNTMQEAVWGQEFYQHNNGDGIIQVPKVYLDQCHPQILVNQAMPGKSIKYLVNQPAPTDKQAAQQWQAERKTVAETLVQNFIKQVFVDHFFHADPHPGNILFYRVTKPQLATKKDVQRQFGDLTVHFSSQESLPPYRLVYLDFGMMGRLSSAMADGIAKIILAIASRDEYAAAQAVLNVCNRTGEVDEQGFTRDFGRFIQPYLKTHLADIDMGQLIFSMTQLCQGHHLQLRPEVTLLFKAFGSLEMTVAKLDPQISMMSVARPFANQWFKEHYNLKESLANHAHEGYSALVAGAQIPKKANRLLDQVLNGQGRVNLHYVGQRKVLDKANRMLNRLLIVIMLASLIMSSSILVVGSSAHPVIYKLGVAGWVLAIVITAILLIKNAYDSWHRRH</sequence>
<evidence type="ECO:0000256" key="1">
    <source>
        <dbReference type="ARBA" id="ARBA00009670"/>
    </source>
</evidence>
<dbReference type="Pfam" id="PF03109">
    <property type="entry name" value="ABC1"/>
    <property type="match status" value="1"/>
</dbReference>
<dbReference type="InterPro" id="IPR050154">
    <property type="entry name" value="UbiB_kinase"/>
</dbReference>
<dbReference type="STRING" id="396268.IV45_GL000032"/>
<dbReference type="InterPro" id="IPR004147">
    <property type="entry name" value="ABC1_dom"/>
</dbReference>
<dbReference type="Proteomes" id="UP000050934">
    <property type="component" value="Unassembled WGS sequence"/>
</dbReference>
<comment type="caution">
    <text evidence="4">The sequence shown here is derived from an EMBL/GenBank/DDBJ whole genome shotgun (WGS) entry which is preliminary data.</text>
</comment>
<feature type="transmembrane region" description="Helical" evidence="2">
    <location>
        <begin position="532"/>
        <end position="554"/>
    </location>
</feature>
<dbReference type="InterPro" id="IPR011009">
    <property type="entry name" value="Kinase-like_dom_sf"/>
</dbReference>
<proteinExistence type="inferred from homology"/>
<dbReference type="PANTHER" id="PTHR10566:SF113">
    <property type="entry name" value="PROTEIN ACTIVITY OF BC1 COMPLEX KINASE 7, CHLOROPLASTIC"/>
    <property type="match status" value="1"/>
</dbReference>